<dbReference type="Proteomes" id="UP000198983">
    <property type="component" value="Chromosome I"/>
</dbReference>
<name>A0A1H1Z262_9ACTN</name>
<dbReference type="STRING" id="117157.SAMN04489717_5819"/>
<feature type="transmembrane region" description="Helical" evidence="1">
    <location>
        <begin position="107"/>
        <end position="130"/>
    </location>
</feature>
<reference evidence="2 3" key="1">
    <citation type="submission" date="2016-10" db="EMBL/GenBank/DDBJ databases">
        <authorList>
            <person name="de Groot N.N."/>
        </authorList>
    </citation>
    <scope>NUCLEOTIDE SEQUENCE [LARGE SCALE GENOMIC DNA]</scope>
    <source>
        <strain evidence="2 3">DSM 22024</strain>
    </source>
</reference>
<feature type="transmembrane region" description="Helical" evidence="1">
    <location>
        <begin position="79"/>
        <end position="100"/>
    </location>
</feature>
<dbReference type="AlphaFoldDB" id="A0A1H1Z262"/>
<dbReference type="OrthoDB" id="116480at2"/>
<evidence type="ECO:0000313" key="3">
    <source>
        <dbReference type="Proteomes" id="UP000198983"/>
    </source>
</evidence>
<protein>
    <submittedName>
        <fullName evidence="2">Uncharacterized membrane protein, YccA/Bax inhibitor family</fullName>
    </submittedName>
</protein>
<dbReference type="PIRSF" id="PIRSF009160">
    <property type="entry name" value="UCP009160"/>
    <property type="match status" value="1"/>
</dbReference>
<organism evidence="2 3">
    <name type="scientific">Actinopolymorpha singaporensis</name>
    <dbReference type="NCBI Taxonomy" id="117157"/>
    <lineage>
        <taxon>Bacteria</taxon>
        <taxon>Bacillati</taxon>
        <taxon>Actinomycetota</taxon>
        <taxon>Actinomycetes</taxon>
        <taxon>Propionibacteriales</taxon>
        <taxon>Actinopolymorphaceae</taxon>
        <taxon>Actinopolymorpha</taxon>
    </lineage>
</organism>
<accession>A0A1H1Z262</accession>
<proteinExistence type="predicted"/>
<feature type="transmembrane region" description="Helical" evidence="1">
    <location>
        <begin position="169"/>
        <end position="187"/>
    </location>
</feature>
<keyword evidence="3" id="KW-1185">Reference proteome</keyword>
<dbReference type="PANTHER" id="PTHR41282:SF1">
    <property type="entry name" value="CONSERVED TRANSMEMBRANE PROTEIN-RELATED"/>
    <property type="match status" value="1"/>
</dbReference>
<dbReference type="PANTHER" id="PTHR41282">
    <property type="entry name" value="CONSERVED TRANSMEMBRANE PROTEIN-RELATED"/>
    <property type="match status" value="1"/>
</dbReference>
<dbReference type="Pfam" id="PF12811">
    <property type="entry name" value="BaxI_1"/>
    <property type="match status" value="1"/>
</dbReference>
<dbReference type="RefSeq" id="WP_092656920.1">
    <property type="nucleotide sequence ID" value="NZ_LT629732.1"/>
</dbReference>
<dbReference type="InterPro" id="IPR010539">
    <property type="entry name" value="BaxI_1-like"/>
</dbReference>
<keyword evidence="1" id="KW-1133">Transmembrane helix</keyword>
<sequence length="267" mass="28159">MQSKNPVFRRSDAFQSAGSGAAGMSADQLREMYDAPSYSGPRRDRMTIDDVVARTAMTLGTLIVVAGATWFLTGPVQPAHFGWLIGAALVGMGLGFVIGLRHITNPALILGYAAVEGVFVGLASKVLSAYVGDSSIVAQAVLGTMCASAGMLAVYKFRIIRVTPKFQRFVVAATLGFFLIVAVNLVLRMFGLNLGVSGLGGLGLVFAVIGVALACFNLLLDFDYVEKGIAAGAPSKDAWFAAFGLTVTLVWLYIELLRILAILRGGD</sequence>
<keyword evidence="1" id="KW-0812">Transmembrane</keyword>
<feature type="transmembrane region" description="Helical" evidence="1">
    <location>
        <begin position="240"/>
        <end position="263"/>
    </location>
</feature>
<feature type="transmembrane region" description="Helical" evidence="1">
    <location>
        <begin position="199"/>
        <end position="220"/>
    </location>
</feature>
<dbReference type="EMBL" id="LT629732">
    <property type="protein sequence ID" value="SDT27276.1"/>
    <property type="molecule type" value="Genomic_DNA"/>
</dbReference>
<feature type="transmembrane region" description="Helical" evidence="1">
    <location>
        <begin position="51"/>
        <end position="73"/>
    </location>
</feature>
<evidence type="ECO:0000256" key="1">
    <source>
        <dbReference type="SAM" id="Phobius"/>
    </source>
</evidence>
<evidence type="ECO:0000313" key="2">
    <source>
        <dbReference type="EMBL" id="SDT27276.1"/>
    </source>
</evidence>
<feature type="transmembrane region" description="Helical" evidence="1">
    <location>
        <begin position="136"/>
        <end position="157"/>
    </location>
</feature>
<keyword evidence="1" id="KW-0472">Membrane</keyword>
<gene>
    <name evidence="2" type="ORF">SAMN04489717_5819</name>
</gene>